<feature type="transmembrane region" description="Helical" evidence="2">
    <location>
        <begin position="6"/>
        <end position="25"/>
    </location>
</feature>
<reference evidence="4" key="1">
    <citation type="journal article" date="2019" name="Int. J. Syst. Evol. Microbiol.">
        <title>The Global Catalogue of Microorganisms (GCM) 10K type strain sequencing project: providing services to taxonomists for standard genome sequencing and annotation.</title>
        <authorList>
            <consortium name="The Broad Institute Genomics Platform"/>
            <consortium name="The Broad Institute Genome Sequencing Center for Infectious Disease"/>
            <person name="Wu L."/>
            <person name="Ma J."/>
        </authorList>
    </citation>
    <scope>NUCLEOTIDE SEQUENCE [LARGE SCALE GENOMIC DNA]</scope>
    <source>
        <strain evidence="4">NBRC 106396</strain>
    </source>
</reference>
<dbReference type="Proteomes" id="UP001596549">
    <property type="component" value="Unassembled WGS sequence"/>
</dbReference>
<accession>A0ABW2NQP5</accession>
<sequence>MGSGFWIIMSILVLYAVVKLYRGYAEYDISSLQYRQLKRGRKQLSEADRDIPHGNKDESKIETF</sequence>
<gene>
    <name evidence="3" type="ORF">ACFQPF_13920</name>
</gene>
<keyword evidence="2" id="KW-0812">Transmembrane</keyword>
<organism evidence="3 4">
    <name type="scientific">Fictibacillus iocasae</name>
    <dbReference type="NCBI Taxonomy" id="2715437"/>
    <lineage>
        <taxon>Bacteria</taxon>
        <taxon>Bacillati</taxon>
        <taxon>Bacillota</taxon>
        <taxon>Bacilli</taxon>
        <taxon>Bacillales</taxon>
        <taxon>Fictibacillaceae</taxon>
        <taxon>Fictibacillus</taxon>
    </lineage>
</organism>
<keyword evidence="2" id="KW-1133">Transmembrane helix</keyword>
<dbReference type="RefSeq" id="WP_379750327.1">
    <property type="nucleotide sequence ID" value="NZ_JBHTCP010000047.1"/>
</dbReference>
<name>A0ABW2NQP5_9BACL</name>
<feature type="compositionally biased region" description="Basic and acidic residues" evidence="1">
    <location>
        <begin position="43"/>
        <end position="64"/>
    </location>
</feature>
<evidence type="ECO:0008006" key="5">
    <source>
        <dbReference type="Google" id="ProtNLM"/>
    </source>
</evidence>
<dbReference type="EMBL" id="JBHTCP010000047">
    <property type="protein sequence ID" value="MFC7372760.1"/>
    <property type="molecule type" value="Genomic_DNA"/>
</dbReference>
<comment type="caution">
    <text evidence="3">The sequence shown here is derived from an EMBL/GenBank/DDBJ whole genome shotgun (WGS) entry which is preliminary data.</text>
</comment>
<keyword evidence="2" id="KW-0472">Membrane</keyword>
<keyword evidence="4" id="KW-1185">Reference proteome</keyword>
<evidence type="ECO:0000256" key="1">
    <source>
        <dbReference type="SAM" id="MobiDB-lite"/>
    </source>
</evidence>
<evidence type="ECO:0000256" key="2">
    <source>
        <dbReference type="SAM" id="Phobius"/>
    </source>
</evidence>
<protein>
    <recommendedName>
        <fullName evidence="5">SigE-dependent sporulation protein</fullName>
    </recommendedName>
</protein>
<feature type="region of interest" description="Disordered" evidence="1">
    <location>
        <begin position="42"/>
        <end position="64"/>
    </location>
</feature>
<evidence type="ECO:0000313" key="4">
    <source>
        <dbReference type="Proteomes" id="UP001596549"/>
    </source>
</evidence>
<evidence type="ECO:0000313" key="3">
    <source>
        <dbReference type="EMBL" id="MFC7372760.1"/>
    </source>
</evidence>
<proteinExistence type="predicted"/>